<dbReference type="RefSeq" id="WP_117329690.1">
    <property type="nucleotide sequence ID" value="NZ_QUWK01000004.1"/>
</dbReference>
<protein>
    <recommendedName>
        <fullName evidence="3">Alcohol acetyltransferase</fullName>
    </recommendedName>
</protein>
<dbReference type="EMBL" id="QUWK01000004">
    <property type="protein sequence ID" value="RFU95280.1"/>
    <property type="molecule type" value="Genomic_DNA"/>
</dbReference>
<dbReference type="Proteomes" id="UP000264002">
    <property type="component" value="Unassembled WGS sequence"/>
</dbReference>
<evidence type="ECO:0008006" key="3">
    <source>
        <dbReference type="Google" id="ProtNLM"/>
    </source>
</evidence>
<comment type="caution">
    <text evidence="1">The sequence shown here is derived from an EMBL/GenBank/DDBJ whole genome shotgun (WGS) entry which is preliminary data.</text>
</comment>
<accession>A0A372MJD1</accession>
<organism evidence="1 2">
    <name type="scientific">Sphaerochaeta halotolerans</name>
    <dbReference type="NCBI Taxonomy" id="2293840"/>
    <lineage>
        <taxon>Bacteria</taxon>
        <taxon>Pseudomonadati</taxon>
        <taxon>Spirochaetota</taxon>
        <taxon>Spirochaetia</taxon>
        <taxon>Spirochaetales</taxon>
        <taxon>Sphaerochaetaceae</taxon>
        <taxon>Sphaerochaeta</taxon>
    </lineage>
</organism>
<keyword evidence="2" id="KW-1185">Reference proteome</keyword>
<evidence type="ECO:0000313" key="2">
    <source>
        <dbReference type="Proteomes" id="UP000264002"/>
    </source>
</evidence>
<evidence type="ECO:0000313" key="1">
    <source>
        <dbReference type="EMBL" id="RFU95280.1"/>
    </source>
</evidence>
<name>A0A372MJD1_9SPIR</name>
<dbReference type="AlphaFoldDB" id="A0A372MJD1"/>
<proteinExistence type="predicted"/>
<gene>
    <name evidence="1" type="ORF">DYP60_04475</name>
</gene>
<reference evidence="1 2" key="2">
    <citation type="submission" date="2018-09" db="EMBL/GenBank/DDBJ databases">
        <title>Genome of Sphaerochaeta halotolerans strain 4-11.</title>
        <authorList>
            <person name="Nazina T.N."/>
            <person name="Sokolova D.S."/>
        </authorList>
    </citation>
    <scope>NUCLEOTIDE SEQUENCE [LARGE SCALE GENOMIC DNA]</scope>
    <source>
        <strain evidence="1 2">4-11</strain>
    </source>
</reference>
<reference evidence="2" key="1">
    <citation type="submission" date="2018-08" db="EMBL/GenBank/DDBJ databases">
        <authorList>
            <person name="Grouzdev D.S."/>
            <person name="Krutkina M.S."/>
        </authorList>
    </citation>
    <scope>NUCLEOTIDE SEQUENCE [LARGE SCALE GENOMIC DNA]</scope>
    <source>
        <strain evidence="2">4-11</strain>
    </source>
</reference>
<sequence length="434" mass="49720">MKRIQNYAPEGFIALDNSALIYPPTEAVFNANTFRVSMDFSFSIKKAILEQALHDLLYRCSYAKIRLHTGFFWYYLSPNDADPIVHKEGSYPSGRFAFKENNGYLFKVLYSEHRIALECFHALTDGSGAMAYLKLLIERYCHHAGMPQVEFSGGLNYRVRPAKQEFSDPFQHLYDKQIPSYPAISKAYHRKGNGPFDDRVKVISATIATDQIKKRAKQRSLTIGEYLSTVYLYSLQRLQLEEVPNQKQRKPIRLSVPMNLRRIFGYDTMRNFTLFAVVGIEPALGFYEFDEIATEVHLQMAQAQSKKRLLSQIKRNVSGERNPFIRFAPTALKNPLFKLLSDFLGDDQYSGVITNLGYVALPPQLESQVVRCDFHLSPGLLNKISLAVIGYLDRIVVNFNSFYATDTSLERLFCTFLVEDGIQVEIATNREDTR</sequence>